<dbReference type="InterPro" id="IPR043129">
    <property type="entry name" value="ATPase_NBD"/>
</dbReference>
<accession>A0A9E6ZIT7</accession>
<dbReference type="KEGG" id="aaco:K1I37_15185"/>
<sequence length="126" mass="14376">MKVIGLDVGRHSVKAYTDDKCAMFPAIIGTYRPLKLEYQRTPDDMEVEHIGKRYYVGNIANESRDGRRNFMATKAIDDTRILGLVAISRLAAHEEPVHLVIGHPITNHVPDEKERMKRLMLGATRY</sequence>
<evidence type="ECO:0000259" key="1">
    <source>
        <dbReference type="Pfam" id="PF17989"/>
    </source>
</evidence>
<protein>
    <recommendedName>
        <fullName evidence="1">Actin-like protein N-terminal domain-containing protein</fullName>
    </recommendedName>
</protein>
<evidence type="ECO:0000313" key="2">
    <source>
        <dbReference type="EMBL" id="UNO48016.1"/>
    </source>
</evidence>
<feature type="domain" description="Actin-like protein N-terminal" evidence="1">
    <location>
        <begin position="5"/>
        <end position="124"/>
    </location>
</feature>
<dbReference type="RefSeq" id="WP_021296096.1">
    <property type="nucleotide sequence ID" value="NZ_AURB01000124.1"/>
</dbReference>
<accession>T0D836</accession>
<evidence type="ECO:0000313" key="3">
    <source>
        <dbReference type="Proteomes" id="UP000829401"/>
    </source>
</evidence>
<dbReference type="CDD" id="cd10227">
    <property type="entry name" value="ASKHA_NBD_ParM-like"/>
    <property type="match status" value="1"/>
</dbReference>
<dbReference type="Pfam" id="PF17989">
    <property type="entry name" value="ALP_N"/>
    <property type="match status" value="1"/>
</dbReference>
<dbReference type="AlphaFoldDB" id="T0D836"/>
<reference evidence="3" key="1">
    <citation type="journal article" date="2022" name="G3 (Bethesda)">
        <title>Unveiling the complete genome sequence of Alicyclobacillus acidoterrestris DSM 3922T, a taint-producing strain.</title>
        <authorList>
            <person name="Leonardo I.C."/>
            <person name="Barreto Crespo M.T."/>
            <person name="Gaspar F.B."/>
        </authorList>
    </citation>
    <scope>NUCLEOTIDE SEQUENCE [LARGE SCALE GENOMIC DNA]</scope>
    <source>
        <strain evidence="3">DSM 3922</strain>
    </source>
</reference>
<keyword evidence="3" id="KW-1185">Reference proteome</keyword>
<organism evidence="2 3">
    <name type="scientific">Alicyclobacillus acidoterrestris (strain ATCC 49025 / DSM 3922 / CIP 106132 / NCIMB 13137 / GD3B)</name>
    <dbReference type="NCBI Taxonomy" id="1356854"/>
    <lineage>
        <taxon>Bacteria</taxon>
        <taxon>Bacillati</taxon>
        <taxon>Bacillota</taxon>
        <taxon>Bacilli</taxon>
        <taxon>Bacillales</taxon>
        <taxon>Alicyclobacillaceae</taxon>
        <taxon>Alicyclobacillus</taxon>
    </lineage>
</organism>
<dbReference type="Gene3D" id="3.30.420.40">
    <property type="match status" value="1"/>
</dbReference>
<dbReference type="SUPFAM" id="SSF53067">
    <property type="entry name" value="Actin-like ATPase domain"/>
    <property type="match status" value="1"/>
</dbReference>
<gene>
    <name evidence="2" type="ORF">K1I37_15185</name>
</gene>
<dbReference type="InterPro" id="IPR040607">
    <property type="entry name" value="ALP_N"/>
</dbReference>
<name>T0D836_ALIAG</name>
<dbReference type="OrthoDB" id="2677727at2"/>
<dbReference type="Proteomes" id="UP000829401">
    <property type="component" value="Chromosome"/>
</dbReference>
<dbReference type="EMBL" id="CP080467">
    <property type="protein sequence ID" value="UNO48016.1"/>
    <property type="molecule type" value="Genomic_DNA"/>
</dbReference>
<proteinExistence type="predicted"/>